<name>A0A5M6IE35_9PROT</name>
<dbReference type="Gene3D" id="3.40.50.720">
    <property type="entry name" value="NAD(P)-binding Rossmann-like Domain"/>
    <property type="match status" value="1"/>
</dbReference>
<dbReference type="Pfam" id="PF13460">
    <property type="entry name" value="NAD_binding_10"/>
    <property type="match status" value="1"/>
</dbReference>
<dbReference type="InterPro" id="IPR016040">
    <property type="entry name" value="NAD(P)-bd_dom"/>
</dbReference>
<dbReference type="OrthoDB" id="7352421at2"/>
<proteinExistence type="predicted"/>
<comment type="caution">
    <text evidence="2">The sequence shown here is derived from an EMBL/GenBank/DDBJ whole genome shotgun (WGS) entry which is preliminary data.</text>
</comment>
<evidence type="ECO:0000259" key="1">
    <source>
        <dbReference type="Pfam" id="PF13460"/>
    </source>
</evidence>
<feature type="domain" description="NAD(P)-binding" evidence="1">
    <location>
        <begin position="7"/>
        <end position="198"/>
    </location>
</feature>
<dbReference type="AlphaFoldDB" id="A0A5M6IE35"/>
<dbReference type="EMBL" id="VWPJ01000005">
    <property type="protein sequence ID" value="KAA5606227.1"/>
    <property type="molecule type" value="Genomic_DNA"/>
</dbReference>
<dbReference type="PANTHER" id="PTHR15020:SF50">
    <property type="entry name" value="UPF0659 PROTEIN YMR090W"/>
    <property type="match status" value="1"/>
</dbReference>
<accession>A0A5M6IE35</accession>
<dbReference type="InterPro" id="IPR036291">
    <property type="entry name" value="NAD(P)-bd_dom_sf"/>
</dbReference>
<evidence type="ECO:0000313" key="2">
    <source>
        <dbReference type="EMBL" id="KAA5606227.1"/>
    </source>
</evidence>
<dbReference type="Proteomes" id="UP000324065">
    <property type="component" value="Unassembled WGS sequence"/>
</dbReference>
<dbReference type="SUPFAM" id="SSF51735">
    <property type="entry name" value="NAD(P)-binding Rossmann-fold domains"/>
    <property type="match status" value="1"/>
</dbReference>
<gene>
    <name evidence="2" type="ORF">F1188_07340</name>
</gene>
<reference evidence="2 3" key="1">
    <citation type="submission" date="2019-09" db="EMBL/GenBank/DDBJ databases">
        <title>Genome sequence of Roseospira marina, one of the more divergent members of the non-sulfur purple photosynthetic bacterial family, the Rhodospirillaceae.</title>
        <authorList>
            <person name="Meyer T."/>
            <person name="Kyndt J."/>
        </authorList>
    </citation>
    <scope>NUCLEOTIDE SEQUENCE [LARGE SCALE GENOMIC DNA]</scope>
    <source>
        <strain evidence="2 3">DSM 15113</strain>
    </source>
</reference>
<keyword evidence="3" id="KW-1185">Reference proteome</keyword>
<evidence type="ECO:0000313" key="3">
    <source>
        <dbReference type="Proteomes" id="UP000324065"/>
    </source>
</evidence>
<protein>
    <submittedName>
        <fullName evidence="2">SDR family NAD(P)-dependent oxidoreductase</fullName>
    </submittedName>
</protein>
<sequence>MTVLVIGASRGIGRDTVRATLKAGHRVRAFARSADSLPIRHPNLERWRGDALNPDDVAAALVGVQTVIQTLGVSARALMEPVTLFSEATRVLLPAMEHQGVRRLITVTGFGAGDCRSAISCPQRVPFRLLLGRAYDDKSVQEELIKASALDWTIVRPGILVGGPGFGRYAVLTEPHEWRNGVIARRDVARFLVRQITDTTHIHKAPVLVWG</sequence>
<dbReference type="RefSeq" id="WP_150061750.1">
    <property type="nucleotide sequence ID" value="NZ_JACHII010000007.1"/>
</dbReference>
<organism evidence="2 3">
    <name type="scientific">Roseospira marina</name>
    <dbReference type="NCBI Taxonomy" id="140057"/>
    <lineage>
        <taxon>Bacteria</taxon>
        <taxon>Pseudomonadati</taxon>
        <taxon>Pseudomonadota</taxon>
        <taxon>Alphaproteobacteria</taxon>
        <taxon>Rhodospirillales</taxon>
        <taxon>Rhodospirillaceae</taxon>
        <taxon>Roseospira</taxon>
    </lineage>
</organism>
<dbReference type="PANTHER" id="PTHR15020">
    <property type="entry name" value="FLAVIN REDUCTASE-RELATED"/>
    <property type="match status" value="1"/>
</dbReference>